<comment type="caution">
    <text evidence="1">The sequence shown here is derived from an EMBL/GenBank/DDBJ whole genome shotgun (WGS) entry which is preliminary data.</text>
</comment>
<dbReference type="SUPFAM" id="SSF53756">
    <property type="entry name" value="UDP-Glycosyltransferase/glycogen phosphorylase"/>
    <property type="match status" value="1"/>
</dbReference>
<reference evidence="1 2" key="1">
    <citation type="submission" date="2013-05" db="EMBL/GenBank/DDBJ databases">
        <title>The Genome Sequence of Actinomyces europaeus ACS-120-V-COL10B.</title>
        <authorList>
            <consortium name="The Broad Institute Genomics Platform"/>
            <person name="Earl A."/>
            <person name="Ward D."/>
            <person name="Feldgarden M."/>
            <person name="Gevers D."/>
            <person name="Saerens B."/>
            <person name="Vaneechoutte M."/>
            <person name="Walker B."/>
            <person name="Young S."/>
            <person name="Zeng Q."/>
            <person name="Gargeya S."/>
            <person name="Fitzgerald M."/>
            <person name="Haas B."/>
            <person name="Abouelleil A."/>
            <person name="Allen A.W."/>
            <person name="Alvarado L."/>
            <person name="Arachchi H.M."/>
            <person name="Berlin A.M."/>
            <person name="Chapman S.B."/>
            <person name="Gainer-Dewar J."/>
            <person name="Goldberg J."/>
            <person name="Griggs A."/>
            <person name="Gujja S."/>
            <person name="Hansen M."/>
            <person name="Howarth C."/>
            <person name="Imamovic A."/>
            <person name="Ireland A."/>
            <person name="Larimer J."/>
            <person name="McCowan C."/>
            <person name="Murphy C."/>
            <person name="Pearson M."/>
            <person name="Poon T.W."/>
            <person name="Priest M."/>
            <person name="Roberts A."/>
            <person name="Saif S."/>
            <person name="Shea T."/>
            <person name="Sisk P."/>
            <person name="Sykes S."/>
            <person name="Wortman J."/>
            <person name="Nusbaum C."/>
            <person name="Birren B."/>
        </authorList>
    </citation>
    <scope>NUCLEOTIDE SEQUENCE [LARGE SCALE GENOMIC DNA]</scope>
    <source>
        <strain evidence="1 2">ACS-120-V-Col10b</strain>
    </source>
</reference>
<proteinExistence type="predicted"/>
<gene>
    <name evidence="1" type="ORF">HMPREF9238_00801</name>
</gene>
<dbReference type="Proteomes" id="UP000014387">
    <property type="component" value="Unassembled WGS sequence"/>
</dbReference>
<evidence type="ECO:0000313" key="1">
    <source>
        <dbReference type="EMBL" id="EPD31044.1"/>
    </source>
</evidence>
<name>A0A9W5REN1_9ACTO</name>
<dbReference type="AlphaFoldDB" id="A0A9W5REN1"/>
<sequence>MRATRDRVPSLKMQFLDFFRDQQFSDIKLEPIHNLALEVPVEAGENFQFWIESVSSSPEVAGAALVKIECLDDSGEVIRILDWPHKSSLVGDYIYIESGPIENPKVTHAAFRVPANATLIRLTGRQWKADIETLVLGAVEYLPGPTLGALQSGTPLSIPYENYDFSENVDPGAQQVKVDITVAPGTGTNLPLKVQLFDSAGAEMLSPANLPHHAVQGAFINCHASRNSKKDTSAVIDLPEGVAQIRVSSFANWSAKGSILGAPHFEYEFQRTVEQVFNSIEALPAEDKEQPLIFIDSTAPPLGHQTLAIRPNNLAQEFCNAGATVVYMPFSSLQEHENVVDERLVQFPRNDFHAVVDQLLKLEWQGPKVYYCTSFPDWNAASVIDRFNRNGWTTVYEIRDNMEEFKRVGYSKWYDPSLEVFVAQRADAIITVSGALARKMEAVAHPDRQPRVIPNGVRAELADVFSEYRSLEQIAERQPLKVVGYVGHLTPAWFNWQYVIAAAKALPDYTFEIVGHGAPDNLITPDNLKILGPKNHEELEAIMPRWKVALIPFVDSPLTRGVDPNKIYEYLACANRVVSAEMGSVSTYPATTVYDTLESFIDQIRLHMEAEWTQEELNSVEVLVEDSKWSSRAKQVLNFINEIGKED</sequence>
<organism evidence="1 2">
    <name type="scientific">Gleimia europaea ACS-120-V-Col10b</name>
    <dbReference type="NCBI Taxonomy" id="883069"/>
    <lineage>
        <taxon>Bacteria</taxon>
        <taxon>Bacillati</taxon>
        <taxon>Actinomycetota</taxon>
        <taxon>Actinomycetes</taxon>
        <taxon>Actinomycetales</taxon>
        <taxon>Actinomycetaceae</taxon>
        <taxon>Gleimia</taxon>
    </lineage>
</organism>
<accession>A0A9W5REN1</accession>
<protein>
    <recommendedName>
        <fullName evidence="3">Glycosyltransferase subfamily 4-like N-terminal domain-containing protein</fullName>
    </recommendedName>
</protein>
<evidence type="ECO:0008006" key="3">
    <source>
        <dbReference type="Google" id="ProtNLM"/>
    </source>
</evidence>
<evidence type="ECO:0000313" key="2">
    <source>
        <dbReference type="Proteomes" id="UP000014387"/>
    </source>
</evidence>
<dbReference type="EMBL" id="AGWN01000001">
    <property type="protein sequence ID" value="EPD31044.1"/>
    <property type="molecule type" value="Genomic_DNA"/>
</dbReference>
<dbReference type="Gene3D" id="3.40.50.2000">
    <property type="entry name" value="Glycogen Phosphorylase B"/>
    <property type="match status" value="2"/>
</dbReference>
<keyword evidence="2" id="KW-1185">Reference proteome</keyword>